<keyword evidence="2" id="KW-0648">Protein biosynthesis</keyword>
<dbReference type="Pfam" id="PF02486">
    <property type="entry name" value="Rep_trans"/>
    <property type="match status" value="1"/>
</dbReference>
<protein>
    <submittedName>
        <fullName evidence="2">Replication initiation factor</fullName>
    </submittedName>
</protein>
<comment type="caution">
    <text evidence="2">The sequence shown here is derived from an EMBL/GenBank/DDBJ whole genome shotgun (WGS) entry which is preliminary data.</text>
</comment>
<gene>
    <name evidence="2" type="ORF">HMPREF1378_00008</name>
</gene>
<evidence type="ECO:0000259" key="1">
    <source>
        <dbReference type="Pfam" id="PF02486"/>
    </source>
</evidence>
<evidence type="ECO:0000313" key="2">
    <source>
        <dbReference type="EMBL" id="EJX56502.1"/>
    </source>
</evidence>
<evidence type="ECO:0000313" key="3">
    <source>
        <dbReference type="Proteomes" id="UP000006402"/>
    </source>
</evidence>
<dbReference type="EMBL" id="AMAH01000003">
    <property type="protein sequence ID" value="EJX56502.1"/>
    <property type="molecule type" value="Genomic_DNA"/>
</dbReference>
<organism evidence="2 3">
    <name type="scientific">Enterococcus faecium R496</name>
    <dbReference type="NCBI Taxonomy" id="1134836"/>
    <lineage>
        <taxon>Bacteria</taxon>
        <taxon>Bacillati</taxon>
        <taxon>Bacillota</taxon>
        <taxon>Bacilli</taxon>
        <taxon>Lactobacillales</taxon>
        <taxon>Enterococcaceae</taxon>
        <taxon>Enterococcus</taxon>
    </lineage>
</organism>
<reference evidence="2 3" key="1">
    <citation type="submission" date="2012-04" db="EMBL/GenBank/DDBJ databases">
        <authorList>
            <person name="Weinstock G."/>
            <person name="Sodergren E."/>
            <person name="Lobos E.A."/>
            <person name="Fulton L."/>
            <person name="Fulton R."/>
            <person name="Courtney L."/>
            <person name="Fronick C."/>
            <person name="O'Laughlin M."/>
            <person name="Godfrey J."/>
            <person name="Wilson R.M."/>
            <person name="Miner T."/>
            <person name="Farmer C."/>
            <person name="Delehaunty K."/>
            <person name="Cordes M."/>
            <person name="Minx P."/>
            <person name="Tomlinson C."/>
            <person name="Chen J."/>
            <person name="Wollam A."/>
            <person name="Pepin K.H."/>
            <person name="Bhonagiri V."/>
            <person name="Zhang X."/>
            <person name="Suruliraj S."/>
            <person name="Warren W."/>
            <person name="Mitreva M."/>
            <person name="Mardis E.R."/>
            <person name="Wilson R.K."/>
        </authorList>
    </citation>
    <scope>NUCLEOTIDE SEQUENCE [LARGE SCALE GENOMIC DNA]</scope>
    <source>
        <strain evidence="2 3">R496</strain>
    </source>
</reference>
<keyword evidence="2" id="KW-0396">Initiation factor</keyword>
<name>A0AAV3GZN1_ENTFC</name>
<sequence>MNSGKFFPPISFFFEEELNLSKKGTIINEWEKLTAPSNRRLSVPFMDTPLKIQWSIDRITIVGNLKENIYYHTTHDVLILDFEQLMRLNEGNGYLRSVSNNGWQLLDQHEENIAYIEILKWQEGKGRIDFNPNKISQFLASSMKNFIHDLFIEPHFSRADIACDIIDVPDEFITQYRVVDPVSFKPIYGRNGKLETAYWGSRSSERQIRMYNKKLEQEKKRKIVPKEIVSWWRLELQLRRGKATDWHAMVYESLDSFASPHYLPADTSVADKMMITALTTEHDYWGQINRKTKYKYRNLLKQESQNDELTNHLRETFAESADDLKKELDTWLLGLDVTEEEEK</sequence>
<dbReference type="InterPro" id="IPR003491">
    <property type="entry name" value="REP-like_C"/>
</dbReference>
<proteinExistence type="predicted"/>
<dbReference type="GO" id="GO:0003743">
    <property type="term" value="F:translation initiation factor activity"/>
    <property type="evidence" value="ECO:0007669"/>
    <property type="project" value="UniProtKB-KW"/>
</dbReference>
<dbReference type="AlphaFoldDB" id="A0AAV3GZN1"/>
<feature type="domain" description="Replication initiation protein-like C-terminal" evidence="1">
    <location>
        <begin position="192"/>
        <end position="249"/>
    </location>
</feature>
<dbReference type="Proteomes" id="UP000006402">
    <property type="component" value="Unassembled WGS sequence"/>
</dbReference>
<accession>A0AAV3GZN1</accession>